<dbReference type="Gene3D" id="3.90.850.10">
    <property type="entry name" value="Fumarylacetoacetase-like, C-terminal domain"/>
    <property type="match status" value="1"/>
</dbReference>
<organism evidence="3 4">
    <name type="scientific">Palleronia abyssalis</name>
    <dbReference type="NCBI Taxonomy" id="1501240"/>
    <lineage>
        <taxon>Bacteria</taxon>
        <taxon>Pseudomonadati</taxon>
        <taxon>Pseudomonadota</taxon>
        <taxon>Alphaproteobacteria</taxon>
        <taxon>Rhodobacterales</taxon>
        <taxon>Roseobacteraceae</taxon>
        <taxon>Palleronia</taxon>
    </lineage>
</organism>
<name>A0A2R8BQE6_9RHOB</name>
<dbReference type="PANTHER" id="PTHR11820">
    <property type="entry name" value="ACYLPYRUVASE"/>
    <property type="match status" value="1"/>
</dbReference>
<dbReference type="InterPro" id="IPR036663">
    <property type="entry name" value="Fumarylacetoacetase_C_sf"/>
</dbReference>
<dbReference type="GO" id="GO:0034545">
    <property type="term" value="F:fumarylpyruvate hydrolase activity"/>
    <property type="evidence" value="ECO:0007669"/>
    <property type="project" value="UniProtKB-EC"/>
</dbReference>
<keyword evidence="3" id="KW-0670">Pyruvate</keyword>
<evidence type="ECO:0000256" key="1">
    <source>
        <dbReference type="ARBA" id="ARBA00022723"/>
    </source>
</evidence>
<reference evidence="3 4" key="1">
    <citation type="submission" date="2018-03" db="EMBL/GenBank/DDBJ databases">
        <authorList>
            <person name="Keele B.F."/>
        </authorList>
    </citation>
    <scope>NUCLEOTIDE SEQUENCE [LARGE SCALE GENOMIC DNA]</scope>
    <source>
        <strain evidence="3 4">CECT 8504</strain>
    </source>
</reference>
<proteinExistence type="predicted"/>
<dbReference type="SUPFAM" id="SSF56529">
    <property type="entry name" value="FAH"/>
    <property type="match status" value="1"/>
</dbReference>
<dbReference type="PANTHER" id="PTHR11820:SF90">
    <property type="entry name" value="FLUTATHIONE S-TRANSFERASE"/>
    <property type="match status" value="1"/>
</dbReference>
<dbReference type="GO" id="GO:0046872">
    <property type="term" value="F:metal ion binding"/>
    <property type="evidence" value="ECO:0007669"/>
    <property type="project" value="UniProtKB-KW"/>
</dbReference>
<dbReference type="Proteomes" id="UP000244912">
    <property type="component" value="Unassembled WGS sequence"/>
</dbReference>
<evidence type="ECO:0000259" key="2">
    <source>
        <dbReference type="Pfam" id="PF01557"/>
    </source>
</evidence>
<dbReference type="GO" id="GO:0018773">
    <property type="term" value="F:acetylpyruvate hydrolase activity"/>
    <property type="evidence" value="ECO:0007669"/>
    <property type="project" value="TreeGrafter"/>
</dbReference>
<dbReference type="RefSeq" id="WP_108892300.1">
    <property type="nucleotide sequence ID" value="NZ_ONZF01000001.1"/>
</dbReference>
<evidence type="ECO:0000313" key="4">
    <source>
        <dbReference type="Proteomes" id="UP000244912"/>
    </source>
</evidence>
<accession>A0A2R8BQE6</accession>
<gene>
    <name evidence="3" type="primary">nagK</name>
    <name evidence="3" type="ORF">PAA8504_00196</name>
</gene>
<keyword evidence="4" id="KW-1185">Reference proteome</keyword>
<protein>
    <submittedName>
        <fullName evidence="3">Fumarylpyruvate hydrolase</fullName>
        <ecNumber evidence="3">3.7.1.20</ecNumber>
    </submittedName>
</protein>
<evidence type="ECO:0000313" key="3">
    <source>
        <dbReference type="EMBL" id="SPJ22404.1"/>
    </source>
</evidence>
<feature type="domain" description="Fumarylacetoacetase-like C-terminal" evidence="2">
    <location>
        <begin position="26"/>
        <end position="213"/>
    </location>
</feature>
<dbReference type="InterPro" id="IPR011234">
    <property type="entry name" value="Fumarylacetoacetase-like_C"/>
</dbReference>
<dbReference type="EMBL" id="ONZF01000001">
    <property type="protein sequence ID" value="SPJ22404.1"/>
    <property type="molecule type" value="Genomic_DNA"/>
</dbReference>
<dbReference type="Pfam" id="PF01557">
    <property type="entry name" value="FAA_hydrolase"/>
    <property type="match status" value="1"/>
</dbReference>
<dbReference type="AlphaFoldDB" id="A0A2R8BQE6"/>
<dbReference type="OrthoDB" id="5197601at2"/>
<keyword evidence="3" id="KW-0378">Hydrolase</keyword>
<dbReference type="EC" id="3.7.1.20" evidence="3"/>
<keyword evidence="1" id="KW-0479">Metal-binding</keyword>
<sequence length="213" mass="22717">MPFLFDPPAPATVTIEGRGDYPIRRIFCVGRNYAEHAAEMGNEVDRAAPFYFTKSPAHAVAGGDWTYPPGTSDLHHEVELVVALDEGGAVMAAGVGLDMTRRDLQAVAKEKRRPWDVAKDFEGAAILGQFLPLEEIGAHEISLSVNGAVRQSGNTRDLIHDIPALLAHLGTLYDLGAGDLIMTGTPAGVGKVTQGDLLSAQIEGLPPLEVRIV</sequence>